<keyword evidence="2" id="KW-1185">Reference proteome</keyword>
<comment type="caution">
    <text evidence="1">The sequence shown here is derived from an EMBL/GenBank/DDBJ whole genome shotgun (WGS) entry which is preliminary data.</text>
</comment>
<organism evidence="1 2">
    <name type="scientific">Modicella reniformis</name>
    <dbReference type="NCBI Taxonomy" id="1440133"/>
    <lineage>
        <taxon>Eukaryota</taxon>
        <taxon>Fungi</taxon>
        <taxon>Fungi incertae sedis</taxon>
        <taxon>Mucoromycota</taxon>
        <taxon>Mortierellomycotina</taxon>
        <taxon>Mortierellomycetes</taxon>
        <taxon>Mortierellales</taxon>
        <taxon>Mortierellaceae</taxon>
        <taxon>Modicella</taxon>
    </lineage>
</organism>
<sequence>MSSSSSSSSSAVAFVYPENGNWSTRGNVNTPTIENNFGISSPQLRHSVSVQNPMTTLKKFWRDTKNEIKFQRSKRTS</sequence>
<feature type="non-terminal residue" evidence="1">
    <location>
        <position position="77"/>
    </location>
</feature>
<accession>A0A9P6MBX8</accession>
<gene>
    <name evidence="1" type="ORF">BGZ65_000676</name>
</gene>
<protein>
    <submittedName>
        <fullName evidence="1">Uncharacterized protein</fullName>
    </submittedName>
</protein>
<reference evidence="1" key="1">
    <citation type="journal article" date="2020" name="Fungal Divers.">
        <title>Resolving the Mortierellaceae phylogeny through synthesis of multi-gene phylogenetics and phylogenomics.</title>
        <authorList>
            <person name="Vandepol N."/>
            <person name="Liber J."/>
            <person name="Desiro A."/>
            <person name="Na H."/>
            <person name="Kennedy M."/>
            <person name="Barry K."/>
            <person name="Grigoriev I.V."/>
            <person name="Miller A.N."/>
            <person name="O'Donnell K."/>
            <person name="Stajich J.E."/>
            <person name="Bonito G."/>
        </authorList>
    </citation>
    <scope>NUCLEOTIDE SEQUENCE</scope>
    <source>
        <strain evidence="1">MES-2147</strain>
    </source>
</reference>
<name>A0A9P6MBX8_9FUNG</name>
<evidence type="ECO:0000313" key="1">
    <source>
        <dbReference type="EMBL" id="KAF9991417.1"/>
    </source>
</evidence>
<dbReference type="Proteomes" id="UP000749646">
    <property type="component" value="Unassembled WGS sequence"/>
</dbReference>
<dbReference type="AlphaFoldDB" id="A0A9P6MBX8"/>
<proteinExistence type="predicted"/>
<dbReference type="EMBL" id="JAAAHW010002780">
    <property type="protein sequence ID" value="KAF9991417.1"/>
    <property type="molecule type" value="Genomic_DNA"/>
</dbReference>
<dbReference type="OrthoDB" id="2449560at2759"/>
<evidence type="ECO:0000313" key="2">
    <source>
        <dbReference type="Proteomes" id="UP000749646"/>
    </source>
</evidence>